<dbReference type="EC" id="3.5.2.3" evidence="4"/>
<dbReference type="GO" id="GO:0004151">
    <property type="term" value="F:dihydroorotase activity"/>
    <property type="evidence" value="ECO:0007669"/>
    <property type="project" value="UniProtKB-EC"/>
</dbReference>
<dbReference type="CDD" id="cd01317">
    <property type="entry name" value="DHOase_IIa"/>
    <property type="match status" value="1"/>
</dbReference>
<feature type="domain" description="Dihydroorotase catalytic" evidence="3">
    <location>
        <begin position="56"/>
        <end position="241"/>
    </location>
</feature>
<dbReference type="SUPFAM" id="SSF51338">
    <property type="entry name" value="Composite domain of metallo-dependent hydrolases"/>
    <property type="match status" value="1"/>
</dbReference>
<dbReference type="InterPro" id="IPR004722">
    <property type="entry name" value="DHOase"/>
</dbReference>
<gene>
    <name evidence="4" type="ORF">BscR1v2_007130</name>
</gene>
<dbReference type="GO" id="GO:0006145">
    <property type="term" value="P:purine nucleobase catabolic process"/>
    <property type="evidence" value="ECO:0007669"/>
    <property type="project" value="TreeGrafter"/>
</dbReference>
<dbReference type="GO" id="GO:0005737">
    <property type="term" value="C:cytoplasm"/>
    <property type="evidence" value="ECO:0007669"/>
    <property type="project" value="TreeGrafter"/>
</dbReference>
<evidence type="ECO:0000313" key="5">
    <source>
        <dbReference type="Proteomes" id="UP000190811"/>
    </source>
</evidence>
<dbReference type="Pfam" id="PF12890">
    <property type="entry name" value="DHOase"/>
    <property type="match status" value="1"/>
</dbReference>
<sequence length="434" mass="47028">MTKPMVFQNARIVDPSRAIDEIGTVIIENGLIIAAGKEALNQGTPEGAEIIDAQNKAILPGLVDARVFVGEPGAEHRETIASASQSAAAGGITSFLMMPDTQPVIDNVALVEFITRTAHETSLVNIYPVAAITQGLGGQEIAEFGLLKNAGAIAFSEGKKTLQNSSVMRRAMTYARDFDVTLIHETQDKDLTGQGVMNEGLLASWLGLCGIPREAEIIPLERDLRLAALTQARYHAAQISTAMSADAIRLAKQNNTKISAGVSINHLSLNENDVGEYRTFFRLMPPLRAEEDRIAMIEAIKDGTVDIIVSSHDPQDVDTKRLPFQDAQAGAIGMETLLSVALLLYHNEMISLLRLTELLSTAPAKLFGLNAGTLIKGANADLILVDLDEPWILSSDMLHSRSKNTPFENTHFQGRVIQTLVKGQSVFKLDQQIK</sequence>
<dbReference type="GO" id="GO:0046872">
    <property type="term" value="F:metal ion binding"/>
    <property type="evidence" value="ECO:0007669"/>
    <property type="project" value="InterPro"/>
</dbReference>
<dbReference type="RefSeq" id="WP_078689738.1">
    <property type="nucleotide sequence ID" value="NZ_CP019789.1"/>
</dbReference>
<dbReference type="PANTHER" id="PTHR43668">
    <property type="entry name" value="ALLANTOINASE"/>
    <property type="match status" value="1"/>
</dbReference>
<dbReference type="Proteomes" id="UP000190811">
    <property type="component" value="Chromosome"/>
</dbReference>
<dbReference type="NCBIfam" id="NF006558">
    <property type="entry name" value="PRK09059.1"/>
    <property type="match status" value="1"/>
</dbReference>
<dbReference type="PANTHER" id="PTHR43668:SF2">
    <property type="entry name" value="ALLANTOINASE"/>
    <property type="match status" value="1"/>
</dbReference>
<dbReference type="AlphaFoldDB" id="A0A1S6XQ06"/>
<evidence type="ECO:0000259" key="3">
    <source>
        <dbReference type="Pfam" id="PF12890"/>
    </source>
</evidence>
<keyword evidence="1" id="KW-0665">Pyrimidine biosynthesis</keyword>
<dbReference type="Gene3D" id="3.20.20.140">
    <property type="entry name" value="Metal-dependent hydrolases"/>
    <property type="match status" value="1"/>
</dbReference>
<evidence type="ECO:0000256" key="1">
    <source>
        <dbReference type="ARBA" id="ARBA00022975"/>
    </source>
</evidence>
<name>A0A1S6XQ06_BARSR</name>
<dbReference type="SUPFAM" id="SSF51556">
    <property type="entry name" value="Metallo-dependent hydrolases"/>
    <property type="match status" value="1"/>
</dbReference>
<dbReference type="InterPro" id="IPR050138">
    <property type="entry name" value="DHOase/Allantoinase_Hydrolase"/>
</dbReference>
<dbReference type="STRING" id="687861.BscR1v2_007130"/>
<reference evidence="5" key="1">
    <citation type="journal article" date="2017" name="Genome Biol. Evol.">
        <title>Evolutionary Dynamics of Pathoadaptation Revealed by Three Independent Acquisitions of the VirB/D4 Type IV Secretion System in Bartonella.</title>
        <authorList>
            <person name="Harms A."/>
            <person name="Segers F.H."/>
            <person name="Quebatte M."/>
            <person name="Mistl C."/>
            <person name="Manfredi P."/>
            <person name="Korner J."/>
            <person name="Chomel B.B."/>
            <person name="Kosoy M."/>
            <person name="Maruyama S."/>
            <person name="Engel P."/>
            <person name="Dehio C."/>
        </authorList>
    </citation>
    <scope>NUCLEOTIDE SEQUENCE [LARGE SCALE GENOMIC DNA]</scope>
    <source>
        <strain evidence="5">R1</strain>
    </source>
</reference>
<feature type="domain" description="Amidohydrolase-related" evidence="2">
    <location>
        <begin position="243"/>
        <end position="426"/>
    </location>
</feature>
<keyword evidence="4" id="KW-0378">Hydrolase</keyword>
<evidence type="ECO:0000259" key="2">
    <source>
        <dbReference type="Pfam" id="PF01979"/>
    </source>
</evidence>
<dbReference type="NCBIfam" id="TIGR00857">
    <property type="entry name" value="pyrC_multi"/>
    <property type="match status" value="1"/>
</dbReference>
<proteinExistence type="predicted"/>
<dbReference type="InterPro" id="IPR006680">
    <property type="entry name" value="Amidohydro-rel"/>
</dbReference>
<dbReference type="Pfam" id="PF01979">
    <property type="entry name" value="Amidohydro_1"/>
    <property type="match status" value="1"/>
</dbReference>
<organism evidence="4 5">
    <name type="scientific">Bartonella schoenbuchensis (strain DSM 13525 / NCTC 13165 / R1)</name>
    <dbReference type="NCBI Taxonomy" id="687861"/>
    <lineage>
        <taxon>Bacteria</taxon>
        <taxon>Pseudomonadati</taxon>
        <taxon>Pseudomonadota</taxon>
        <taxon>Alphaproteobacteria</taxon>
        <taxon>Hyphomicrobiales</taxon>
        <taxon>Bartonellaceae</taxon>
        <taxon>Bartonella</taxon>
    </lineage>
</organism>
<dbReference type="GO" id="GO:0006221">
    <property type="term" value="P:pyrimidine nucleotide biosynthetic process"/>
    <property type="evidence" value="ECO:0007669"/>
    <property type="project" value="UniProtKB-KW"/>
</dbReference>
<protein>
    <submittedName>
        <fullName evidence="4">Dihydroorotase</fullName>
        <ecNumber evidence="4">3.5.2.3</ecNumber>
    </submittedName>
</protein>
<dbReference type="Gene3D" id="2.30.40.10">
    <property type="entry name" value="Urease, subunit C, domain 1"/>
    <property type="match status" value="1"/>
</dbReference>
<evidence type="ECO:0000313" key="4">
    <source>
        <dbReference type="EMBL" id="AQX30652.1"/>
    </source>
</evidence>
<dbReference type="GO" id="GO:0004038">
    <property type="term" value="F:allantoinase activity"/>
    <property type="evidence" value="ECO:0007669"/>
    <property type="project" value="TreeGrafter"/>
</dbReference>
<accession>A0A1S6XQ06</accession>
<dbReference type="InterPro" id="IPR011059">
    <property type="entry name" value="Metal-dep_hydrolase_composite"/>
</dbReference>
<dbReference type="InterPro" id="IPR032466">
    <property type="entry name" value="Metal_Hydrolase"/>
</dbReference>
<dbReference type="InterPro" id="IPR024403">
    <property type="entry name" value="DHOase_cat"/>
</dbReference>
<dbReference type="EMBL" id="CP019789">
    <property type="protein sequence ID" value="AQX30652.1"/>
    <property type="molecule type" value="Genomic_DNA"/>
</dbReference>